<dbReference type="EMBL" id="KN847550">
    <property type="protein sequence ID" value="KIW02276.1"/>
    <property type="molecule type" value="Genomic_DNA"/>
</dbReference>
<dbReference type="FunCoup" id="A0A0D1XIY7">
    <property type="interactions" value="28"/>
</dbReference>
<dbReference type="RefSeq" id="XP_016212145.1">
    <property type="nucleotide sequence ID" value="XM_016360063.1"/>
</dbReference>
<dbReference type="STRING" id="253628.A0A0D1XIY7"/>
<dbReference type="PANTHER" id="PTHR31465:SF9">
    <property type="entry name" value="SPHINGOID LONG-CHAIN BASE TRANSPORTER RSB1"/>
    <property type="match status" value="1"/>
</dbReference>
<dbReference type="InterPro" id="IPR007568">
    <property type="entry name" value="RTA1"/>
</dbReference>
<dbReference type="InParanoid" id="A0A0D1XIY7"/>
<keyword evidence="4 5" id="KW-0472">Membrane</keyword>
<dbReference type="OrthoDB" id="4521223at2759"/>
<keyword evidence="3 5" id="KW-1133">Transmembrane helix</keyword>
<evidence type="ECO:0000256" key="4">
    <source>
        <dbReference type="ARBA" id="ARBA00023136"/>
    </source>
</evidence>
<feature type="transmembrane region" description="Helical" evidence="5">
    <location>
        <begin position="91"/>
        <end position="113"/>
    </location>
</feature>
<feature type="transmembrane region" description="Helical" evidence="5">
    <location>
        <begin position="35"/>
        <end position="53"/>
    </location>
</feature>
<dbReference type="PANTHER" id="PTHR31465">
    <property type="entry name" value="PROTEIN RTA1-RELATED"/>
    <property type="match status" value="1"/>
</dbReference>
<dbReference type="GO" id="GO:0005886">
    <property type="term" value="C:plasma membrane"/>
    <property type="evidence" value="ECO:0007669"/>
    <property type="project" value="TreeGrafter"/>
</dbReference>
<feature type="transmembrane region" description="Helical" evidence="5">
    <location>
        <begin position="60"/>
        <end position="79"/>
    </location>
</feature>
<organism evidence="6 7">
    <name type="scientific">Verruconis gallopava</name>
    <dbReference type="NCBI Taxonomy" id="253628"/>
    <lineage>
        <taxon>Eukaryota</taxon>
        <taxon>Fungi</taxon>
        <taxon>Dikarya</taxon>
        <taxon>Ascomycota</taxon>
        <taxon>Pezizomycotina</taxon>
        <taxon>Dothideomycetes</taxon>
        <taxon>Pleosporomycetidae</taxon>
        <taxon>Venturiales</taxon>
        <taxon>Sympoventuriaceae</taxon>
        <taxon>Verruconis</taxon>
    </lineage>
</organism>
<gene>
    <name evidence="6" type="ORF">PV09_06426</name>
</gene>
<evidence type="ECO:0000256" key="2">
    <source>
        <dbReference type="ARBA" id="ARBA00022692"/>
    </source>
</evidence>
<dbReference type="GO" id="GO:0000324">
    <property type="term" value="C:fungal-type vacuole"/>
    <property type="evidence" value="ECO:0007669"/>
    <property type="project" value="TreeGrafter"/>
</dbReference>
<evidence type="ECO:0000313" key="6">
    <source>
        <dbReference type="EMBL" id="KIW02276.1"/>
    </source>
</evidence>
<accession>A0A0D1XIY7</accession>
<name>A0A0D1XIY7_9PEZI</name>
<proteinExistence type="predicted"/>
<evidence type="ECO:0000256" key="1">
    <source>
        <dbReference type="ARBA" id="ARBA00004141"/>
    </source>
</evidence>
<comment type="subcellular location">
    <subcellularLocation>
        <location evidence="1">Membrane</location>
        <topology evidence="1">Multi-pass membrane protein</topology>
    </subcellularLocation>
</comment>
<dbReference type="HOGENOM" id="CLU_033465_6_1_1"/>
<dbReference type="VEuPathDB" id="FungiDB:PV09_06426"/>
<evidence type="ECO:0000256" key="5">
    <source>
        <dbReference type="SAM" id="Phobius"/>
    </source>
</evidence>
<feature type="transmembrane region" description="Helical" evidence="5">
    <location>
        <begin position="169"/>
        <end position="195"/>
    </location>
</feature>
<reference evidence="6 7" key="1">
    <citation type="submission" date="2015-01" db="EMBL/GenBank/DDBJ databases">
        <title>The Genome Sequence of Ochroconis gallopava CBS43764.</title>
        <authorList>
            <consortium name="The Broad Institute Genomics Platform"/>
            <person name="Cuomo C."/>
            <person name="de Hoog S."/>
            <person name="Gorbushina A."/>
            <person name="Stielow B."/>
            <person name="Teixiera M."/>
            <person name="Abouelleil A."/>
            <person name="Chapman S.B."/>
            <person name="Priest M."/>
            <person name="Young S.K."/>
            <person name="Wortman J."/>
            <person name="Nusbaum C."/>
            <person name="Birren B."/>
        </authorList>
    </citation>
    <scope>NUCLEOTIDE SEQUENCE [LARGE SCALE GENOMIC DNA]</scope>
    <source>
        <strain evidence="6 7">CBS 43764</strain>
    </source>
</reference>
<evidence type="ECO:0008006" key="8">
    <source>
        <dbReference type="Google" id="ProtNLM"/>
    </source>
</evidence>
<feature type="transmembrane region" description="Helical" evidence="5">
    <location>
        <begin position="134"/>
        <end position="157"/>
    </location>
</feature>
<feature type="transmembrane region" description="Helical" evidence="5">
    <location>
        <begin position="256"/>
        <end position="274"/>
    </location>
</feature>
<dbReference type="AlphaFoldDB" id="A0A0D1XIY7"/>
<evidence type="ECO:0000256" key="3">
    <source>
        <dbReference type="ARBA" id="ARBA00022989"/>
    </source>
</evidence>
<dbReference type="Pfam" id="PF04479">
    <property type="entry name" value="RTA1"/>
    <property type="match status" value="1"/>
</dbReference>
<dbReference type="Proteomes" id="UP000053259">
    <property type="component" value="Unassembled WGS sequence"/>
</dbReference>
<dbReference type="GeneID" id="27314399"/>
<feature type="transmembrane region" description="Helical" evidence="5">
    <location>
        <begin position="216"/>
        <end position="236"/>
    </location>
</feature>
<keyword evidence="2 5" id="KW-0812">Transmembrane</keyword>
<evidence type="ECO:0000313" key="7">
    <source>
        <dbReference type="Proteomes" id="UP000053259"/>
    </source>
</evidence>
<sequence>MPRDCPLLDTTNCTISTCPMTCAHIQYLPTIPGNAVYAAVLGLLLIVQTGLGIRFKTWGFMVGMICGLVLEVVGYAGRIMLHNNPFDFNNFIIYLVPLTIGPAFLAGSIYLCLSRIVIVYGQHISRFSPRTYSIVFMSCDFFSLVLQGTGGGIAATANGVAGSNAGRNIMLAGLVFQVFSLLVFMGLWLEFIFRLSKTDNHHKDMRFIDLRASKRFLWFQCALWLAVVLIFMRSVYRVAELQQGFSGSIANDEPLFMVFEGPMIIIAVGVLTIFHPGISFDGKWTDAVWSLRGRPKSAGSTPSVDETEMLSQK</sequence>
<keyword evidence="7" id="KW-1185">Reference proteome</keyword>
<protein>
    <recommendedName>
        <fullName evidence="8">RTA1-domain-containing protein</fullName>
    </recommendedName>
</protein>